<evidence type="ECO:0000256" key="4">
    <source>
        <dbReference type="ARBA" id="ARBA00022679"/>
    </source>
</evidence>
<dbReference type="RefSeq" id="WP_010414220.1">
    <property type="nucleotide sequence ID" value="NZ_MCRM02000013.1"/>
</dbReference>
<dbReference type="InterPro" id="IPR013785">
    <property type="entry name" value="Aldolase_TIM"/>
</dbReference>
<gene>
    <name evidence="9" type="ORF">BES34_013450</name>
</gene>
<dbReference type="InterPro" id="IPR054901">
    <property type="entry name" value="IPMS_Lepto"/>
</dbReference>
<dbReference type="NCBIfam" id="NF042434">
    <property type="entry name" value="IPMS_Lepto"/>
    <property type="match status" value="1"/>
</dbReference>
<dbReference type="Pfam" id="PF00682">
    <property type="entry name" value="HMGL-like"/>
    <property type="match status" value="1"/>
</dbReference>
<dbReference type="InterPro" id="IPR000891">
    <property type="entry name" value="PYR_CT"/>
</dbReference>
<comment type="caution">
    <text evidence="9">The sequence shown here is derived from an EMBL/GenBank/DDBJ whole genome shotgun (WGS) entry which is preliminary data.</text>
</comment>
<evidence type="ECO:0000256" key="7">
    <source>
        <dbReference type="RuleBase" id="RU003523"/>
    </source>
</evidence>
<evidence type="ECO:0000256" key="6">
    <source>
        <dbReference type="ARBA" id="ARBA00023304"/>
    </source>
</evidence>
<dbReference type="EMBL" id="MCRM02000013">
    <property type="protein sequence ID" value="PNV74539.1"/>
    <property type="molecule type" value="Genomic_DNA"/>
</dbReference>
<protein>
    <recommendedName>
        <fullName evidence="2">2-isopropylmalate synthase</fullName>
        <ecNumber evidence="2">2.3.3.13</ecNumber>
    </recommendedName>
</protein>
<keyword evidence="3" id="KW-0028">Amino-acid biosynthesis</keyword>
<comment type="similarity">
    <text evidence="7">Belongs to the alpha-IPM synthase/homocitrate synthase family.</text>
</comment>
<evidence type="ECO:0000256" key="5">
    <source>
        <dbReference type="ARBA" id="ARBA00023211"/>
    </source>
</evidence>
<organism evidence="9 10">
    <name type="scientific">Leptospira inadai serovar Lyme</name>
    <dbReference type="NCBI Taxonomy" id="293084"/>
    <lineage>
        <taxon>Bacteria</taxon>
        <taxon>Pseudomonadati</taxon>
        <taxon>Spirochaetota</taxon>
        <taxon>Spirochaetia</taxon>
        <taxon>Leptospirales</taxon>
        <taxon>Leptospiraceae</taxon>
        <taxon>Leptospira</taxon>
    </lineage>
</organism>
<dbReference type="InterPro" id="IPR050073">
    <property type="entry name" value="2-IPM_HCS-like"/>
</dbReference>
<evidence type="ECO:0000256" key="1">
    <source>
        <dbReference type="ARBA" id="ARBA00004689"/>
    </source>
</evidence>
<evidence type="ECO:0000256" key="2">
    <source>
        <dbReference type="ARBA" id="ARBA00012973"/>
    </source>
</evidence>
<feature type="domain" description="Pyruvate carboxyltransferase" evidence="8">
    <location>
        <begin position="37"/>
        <end position="299"/>
    </location>
</feature>
<keyword evidence="10" id="KW-1185">Reference proteome</keyword>
<dbReference type="PANTHER" id="PTHR10277:SF9">
    <property type="entry name" value="2-ISOPROPYLMALATE SYNTHASE 1, CHLOROPLASTIC-RELATED"/>
    <property type="match status" value="1"/>
</dbReference>
<dbReference type="Proteomes" id="UP000094669">
    <property type="component" value="Unassembled WGS sequence"/>
</dbReference>
<proteinExistence type="inferred from homology"/>
<evidence type="ECO:0000313" key="9">
    <source>
        <dbReference type="EMBL" id="PNV74539.1"/>
    </source>
</evidence>
<dbReference type="PROSITE" id="PS50991">
    <property type="entry name" value="PYR_CT"/>
    <property type="match status" value="1"/>
</dbReference>
<dbReference type="InterPro" id="IPR054692">
    <property type="entry name" value="LeuA-like_post-cat"/>
</dbReference>
<dbReference type="PROSITE" id="PS00815">
    <property type="entry name" value="AIPM_HOMOCIT_SYNTH_1"/>
    <property type="match status" value="1"/>
</dbReference>
<dbReference type="EC" id="2.3.3.13" evidence="2"/>
<keyword evidence="6" id="KW-0100">Branched-chain amino acid biosynthesis</keyword>
<evidence type="ECO:0000259" key="8">
    <source>
        <dbReference type="PROSITE" id="PS50991"/>
    </source>
</evidence>
<keyword evidence="5" id="KW-0464">Manganese</keyword>
<dbReference type="InterPro" id="IPR002034">
    <property type="entry name" value="AIPM/Hcit_synth_CS"/>
</dbReference>
<dbReference type="PROSITE" id="PS00816">
    <property type="entry name" value="AIPM_HOMOCIT_SYNTH_2"/>
    <property type="match status" value="1"/>
</dbReference>
<comment type="pathway">
    <text evidence="1">Amino-acid biosynthesis; L-leucine biosynthesis; L-leucine from 3-methyl-2-oxobutanoate: step 1/4.</text>
</comment>
<keyword evidence="4 7" id="KW-0808">Transferase</keyword>
<dbReference type="Pfam" id="PF22615">
    <property type="entry name" value="IPMS_D2"/>
    <property type="match status" value="1"/>
</dbReference>
<evidence type="ECO:0000313" key="10">
    <source>
        <dbReference type="Proteomes" id="UP000094669"/>
    </source>
</evidence>
<sequence length="436" mass="47870">METKTTYGSGNPISPSFPSLQEIIVPGKGLKAPQASPFFMDVTLRDGNQALRKPWNLKEKEIIFRQLLKLGVQGIEVGFASAGKQDFEACAHLSTLAPENTVISSLSRAVEAEIDLSWKAISRAPKPRIHIVYPVSDFTIRNVLGISEGQVRENIVRSVSYARKLVGNFGEVQFSGEHFGDALENLEFAIDAFRAALDAGTDLVNLPNTVERYRPYLFVAMVRKVVESLPKDSRISVHTHNDLGMATATTVESFFAGATQLETALNGLGERAGNTNTYEVAIALHNCGVNVDLNFQAIYETSRIVSRMADIPIPEKAPLIGEDVVAHRSGIHQDGVSKTQNMKKGAYRAFEADLIGRPEGDRIAFTSQSGKSAVYEILKVAGSDITREEAAKLQPMLKERSEKIGGGELTLDQMMEELRRLRSIESPKTRLLQDPV</sequence>
<name>A0ABX4YH92_9LEPT</name>
<dbReference type="Gene3D" id="3.20.20.70">
    <property type="entry name" value="Aldolase class I"/>
    <property type="match status" value="1"/>
</dbReference>
<dbReference type="PANTHER" id="PTHR10277">
    <property type="entry name" value="HOMOCITRATE SYNTHASE-RELATED"/>
    <property type="match status" value="1"/>
</dbReference>
<dbReference type="SUPFAM" id="SSF51569">
    <property type="entry name" value="Aldolase"/>
    <property type="match status" value="1"/>
</dbReference>
<accession>A0ABX4YH92</accession>
<evidence type="ECO:0000256" key="3">
    <source>
        <dbReference type="ARBA" id="ARBA00022605"/>
    </source>
</evidence>
<reference evidence="9" key="1">
    <citation type="submission" date="2018-01" db="EMBL/GenBank/DDBJ databases">
        <title>Genomic characterization of Leptospira inadai serogroup Lyme isolated from captured rat in Brazil and comparative analysis with human reference strain.</title>
        <authorList>
            <person name="Moreno L.Z."/>
            <person name="Loureiro A.P."/>
            <person name="Miraglia F."/>
            <person name="Kremer F.S."/>
            <person name="Eslabao M.R."/>
            <person name="Dellagostin O.A."/>
            <person name="Lilenbaum W."/>
            <person name="Moreno A.M."/>
        </authorList>
    </citation>
    <scope>NUCLEOTIDE SEQUENCE [LARGE SCALE GENOMIC DNA]</scope>
    <source>
        <strain evidence="9">M34/99</strain>
    </source>
</reference>